<feature type="compositionally biased region" description="Polar residues" evidence="1">
    <location>
        <begin position="118"/>
        <end position="129"/>
    </location>
</feature>
<feature type="region of interest" description="Disordered" evidence="1">
    <location>
        <begin position="92"/>
        <end position="163"/>
    </location>
</feature>
<reference evidence="2" key="2">
    <citation type="submission" date="2021-04" db="EMBL/GenBank/DDBJ databases">
        <authorList>
            <person name="Gilroy R."/>
        </authorList>
    </citation>
    <scope>NUCLEOTIDE SEQUENCE</scope>
    <source>
        <strain evidence="2">USAMLcec2-132</strain>
    </source>
</reference>
<protein>
    <recommendedName>
        <fullName evidence="4">Poly(Hydroxyalcanoate) granule associated protein (Phasin)</fullName>
    </recommendedName>
</protein>
<evidence type="ECO:0000256" key="1">
    <source>
        <dbReference type="SAM" id="MobiDB-lite"/>
    </source>
</evidence>
<accession>A0A9D2SQR2</accession>
<reference evidence="2" key="1">
    <citation type="journal article" date="2021" name="PeerJ">
        <title>Extensive microbial diversity within the chicken gut microbiome revealed by metagenomics and culture.</title>
        <authorList>
            <person name="Gilroy R."/>
            <person name="Ravi A."/>
            <person name="Getino M."/>
            <person name="Pursley I."/>
            <person name="Horton D.L."/>
            <person name="Alikhan N.F."/>
            <person name="Baker D."/>
            <person name="Gharbi K."/>
            <person name="Hall N."/>
            <person name="Watson M."/>
            <person name="Adriaenssens E.M."/>
            <person name="Foster-Nyarko E."/>
            <person name="Jarju S."/>
            <person name="Secka A."/>
            <person name="Antonio M."/>
            <person name="Oren A."/>
            <person name="Chaudhuri R.R."/>
            <person name="La Ragione R."/>
            <person name="Hildebrand F."/>
            <person name="Pallen M.J."/>
        </authorList>
    </citation>
    <scope>NUCLEOTIDE SEQUENCE</scope>
    <source>
        <strain evidence="2">USAMLcec2-132</strain>
    </source>
</reference>
<evidence type="ECO:0000313" key="2">
    <source>
        <dbReference type="EMBL" id="HJC24733.1"/>
    </source>
</evidence>
<evidence type="ECO:0000313" key="3">
    <source>
        <dbReference type="Proteomes" id="UP000823891"/>
    </source>
</evidence>
<feature type="compositionally biased region" description="Polar residues" evidence="1">
    <location>
        <begin position="142"/>
        <end position="163"/>
    </location>
</feature>
<gene>
    <name evidence="2" type="ORF">H9761_13680</name>
</gene>
<comment type="caution">
    <text evidence="2">The sequence shown here is derived from an EMBL/GenBank/DDBJ whole genome shotgun (WGS) entry which is preliminary data.</text>
</comment>
<organism evidence="2 3">
    <name type="scientific">Candidatus Eisenbergiella merdavium</name>
    <dbReference type="NCBI Taxonomy" id="2838551"/>
    <lineage>
        <taxon>Bacteria</taxon>
        <taxon>Bacillati</taxon>
        <taxon>Bacillota</taxon>
        <taxon>Clostridia</taxon>
        <taxon>Lachnospirales</taxon>
        <taxon>Lachnospiraceae</taxon>
        <taxon>Eisenbergiella</taxon>
    </lineage>
</organism>
<evidence type="ECO:0008006" key="4">
    <source>
        <dbReference type="Google" id="ProtNLM"/>
    </source>
</evidence>
<dbReference type="AlphaFoldDB" id="A0A9D2SQR2"/>
<proteinExistence type="predicted"/>
<sequence>MAISDGIRKIFLAGVGAAATTGEAAKNLIDTLAEKGEAAVEQGKALNEELKKNTKEKVNRRVTVHVVNEFKDVYSAVEKMSKEELESLKERLNAMTADEEAESGEVEADVQKMAAQETVAQPTAAQGMTVQEGEATEEEQDASGSPEQTGDSNENTQDENIPS</sequence>
<name>A0A9D2SQR2_9FIRM</name>
<feature type="compositionally biased region" description="Acidic residues" evidence="1">
    <location>
        <begin position="97"/>
        <end position="108"/>
    </location>
</feature>
<dbReference type="EMBL" id="DWWS01000047">
    <property type="protein sequence ID" value="HJC24733.1"/>
    <property type="molecule type" value="Genomic_DNA"/>
</dbReference>
<dbReference type="Proteomes" id="UP000823891">
    <property type="component" value="Unassembled WGS sequence"/>
</dbReference>